<dbReference type="KEGG" id="mhf:MHF_1454"/>
<name>F6FGX9_MYCHI</name>
<organism evidence="2 3">
    <name type="scientific">Mycoplasma haemofelis (strain Ohio2)</name>
    <dbReference type="NCBI Taxonomy" id="859194"/>
    <lineage>
        <taxon>Bacteria</taxon>
        <taxon>Bacillati</taxon>
        <taxon>Mycoplasmatota</taxon>
        <taxon>Mollicutes</taxon>
        <taxon>Mycoplasmataceae</taxon>
        <taxon>Mycoplasma</taxon>
    </lineage>
</organism>
<protein>
    <submittedName>
        <fullName evidence="2">Uncharacterized protein</fullName>
    </submittedName>
</protein>
<dbReference type="HOGENOM" id="CLU_087258_1_0_14"/>
<dbReference type="Proteomes" id="UP000007952">
    <property type="component" value="Chromosome"/>
</dbReference>
<reference evidence="2 3" key="1">
    <citation type="journal article" date="2011" name="J. Bacteriol.">
        <title>Complete genome sequences of two hemotropic Mycoplasmas, Mycoplasma haemofelis strain Ohio2 and Mycoplasma suis strain Illinois.</title>
        <authorList>
            <person name="Messick J.B."/>
            <person name="Santos A.P."/>
            <person name="Guimaraes A.M."/>
        </authorList>
    </citation>
    <scope>NUCLEOTIDE SEQUENCE [LARGE SCALE GENOMIC DNA]</scope>
    <source>
        <strain evidence="2 3">Ohio2</strain>
    </source>
</reference>
<dbReference type="EMBL" id="CP002808">
    <property type="protein sequence ID" value="AEG73688.1"/>
    <property type="molecule type" value="Genomic_DNA"/>
</dbReference>
<feature type="region of interest" description="Disordered" evidence="1">
    <location>
        <begin position="134"/>
        <end position="159"/>
    </location>
</feature>
<reference key="2">
    <citation type="submission" date="2011-05" db="EMBL/GenBank/DDBJ databases">
        <title>The Genome of Mycoplasma haemofelis Strain Ohio2, a pathogenic hemoplasma of the cat.</title>
        <authorList>
            <person name="Santos A.P."/>
            <person name="Guimaraes A.M.S."/>
            <person name="SanMiguel P.J."/>
            <person name="Martin S.W."/>
            <person name="Messick J.B."/>
        </authorList>
    </citation>
    <scope>NUCLEOTIDE SEQUENCE</scope>
    <source>
        <strain>Ohio2</strain>
    </source>
</reference>
<gene>
    <name evidence="2" type="ordered locus">MHF_1454</name>
</gene>
<dbReference type="STRING" id="859194.MHF_1454"/>
<dbReference type="AlphaFoldDB" id="F6FGX9"/>
<proteinExistence type="predicted"/>
<evidence type="ECO:0000313" key="2">
    <source>
        <dbReference type="EMBL" id="AEG73688.1"/>
    </source>
</evidence>
<feature type="compositionally biased region" description="Basic and acidic residues" evidence="1">
    <location>
        <begin position="150"/>
        <end position="159"/>
    </location>
</feature>
<sequence>MDARLLSIPVALTGGAGGTYLGYKYLHQDTQKESIKSKLGTSLLGFDSSFDSKWTERSTLVTSKTGLHPSLEALRDANSKKEISVAKIKNWCQSKSKEEFVSESDSLFQNIRSYCTYNNKDKLGDKAISENLKDSNSLQDNGQWTKANQRLKDKQDNNMSDKMKEIKGKLSPSSGTADDKALKNWCESSYVEYFKDSKDPVFTDLEAYCTKVADGNAGSGQASS</sequence>
<feature type="compositionally biased region" description="Polar residues" evidence="1">
    <location>
        <begin position="134"/>
        <end position="148"/>
    </location>
</feature>
<evidence type="ECO:0000256" key="1">
    <source>
        <dbReference type="SAM" id="MobiDB-lite"/>
    </source>
</evidence>
<accession>F6FGX9</accession>
<evidence type="ECO:0000313" key="3">
    <source>
        <dbReference type="Proteomes" id="UP000007952"/>
    </source>
</evidence>
<dbReference type="BioCyc" id="MHAE859194:G1GR7-1449-MONOMER"/>